<dbReference type="RefSeq" id="WP_329082094.1">
    <property type="nucleotide sequence ID" value="NZ_CP109495.1"/>
</dbReference>
<accession>A0ABZ2AEB9</accession>
<feature type="compositionally biased region" description="Basic and acidic residues" evidence="5">
    <location>
        <begin position="301"/>
        <end position="317"/>
    </location>
</feature>
<reference evidence="9" key="1">
    <citation type="submission" date="2022-10" db="EMBL/GenBank/DDBJ databases">
        <title>The complete genomes of actinobacterial strains from the NBC collection.</title>
        <authorList>
            <person name="Joergensen T.S."/>
            <person name="Alvarez Arevalo M."/>
            <person name="Sterndorff E.B."/>
            <person name="Faurdal D."/>
            <person name="Vuksanovic O."/>
            <person name="Mourched A.-S."/>
            <person name="Charusanti P."/>
            <person name="Shaw S."/>
            <person name="Blin K."/>
            <person name="Weber T."/>
        </authorList>
    </citation>
    <scope>NUCLEOTIDE SEQUENCE</scope>
    <source>
        <strain evidence="9">NBC_01432</strain>
    </source>
</reference>
<keyword evidence="4" id="KW-0572">Peptidoglycan-anchor</keyword>
<evidence type="ECO:0000313" key="9">
    <source>
        <dbReference type="EMBL" id="WUX57055.1"/>
    </source>
</evidence>
<dbReference type="EMBL" id="CP109495">
    <property type="protein sequence ID" value="WUX57055.1"/>
    <property type="molecule type" value="Genomic_DNA"/>
</dbReference>
<organism evidence="9 10">
    <name type="scientific">Streptomyces niveus</name>
    <name type="common">Streptomyces spheroides</name>
    <dbReference type="NCBI Taxonomy" id="193462"/>
    <lineage>
        <taxon>Bacteria</taxon>
        <taxon>Bacillati</taxon>
        <taxon>Actinomycetota</taxon>
        <taxon>Actinomycetes</taxon>
        <taxon>Kitasatosporales</taxon>
        <taxon>Streptomycetaceae</taxon>
        <taxon>Streptomyces</taxon>
    </lineage>
</organism>
<keyword evidence="1" id="KW-0134">Cell wall</keyword>
<keyword evidence="6" id="KW-1133">Transmembrane helix</keyword>
<proteinExistence type="predicted"/>
<evidence type="ECO:0000256" key="4">
    <source>
        <dbReference type="ARBA" id="ARBA00023088"/>
    </source>
</evidence>
<evidence type="ECO:0000256" key="6">
    <source>
        <dbReference type="SAM" id="Phobius"/>
    </source>
</evidence>
<dbReference type="Proteomes" id="UP001432209">
    <property type="component" value="Chromosome"/>
</dbReference>
<gene>
    <name evidence="9" type="ORF">OG442_39015</name>
</gene>
<evidence type="ECO:0000256" key="1">
    <source>
        <dbReference type="ARBA" id="ARBA00022512"/>
    </source>
</evidence>
<evidence type="ECO:0000256" key="3">
    <source>
        <dbReference type="ARBA" id="ARBA00022729"/>
    </source>
</evidence>
<name>A0ABZ2AEB9_STRNV</name>
<evidence type="ECO:0000256" key="5">
    <source>
        <dbReference type="SAM" id="MobiDB-lite"/>
    </source>
</evidence>
<keyword evidence="10" id="KW-1185">Reference proteome</keyword>
<dbReference type="PROSITE" id="PS51318">
    <property type="entry name" value="TAT"/>
    <property type="match status" value="1"/>
</dbReference>
<evidence type="ECO:0000259" key="8">
    <source>
        <dbReference type="PROSITE" id="PS50847"/>
    </source>
</evidence>
<evidence type="ECO:0000256" key="7">
    <source>
        <dbReference type="SAM" id="SignalP"/>
    </source>
</evidence>
<sequence>MPIPPRNRRTSRTAVAALGAAGLVAMCAAAPTAFADEPAPELVLGDVAPIEGVQPGTSFDPPLVVANKGTKAVDKVWVSYSVTRGLDYAEIPSNCEAHQVPSYDEMTEKSNVVCAFDQALEPGVLYEPKKPLAIKALDRALNDDLRMTVRDYYPDLDEAATTPVAGTAPAVELVERAAGGEATKDFADIPVTTVNKADYEVTGADLKGAVGDTVTLKAKFKNAGPAWVLTREGDPLVEVLITPPAGTSVVKPDGFCEAKGKALSCGTSQRWVDEGGGETYTIKLKIDKEVAGAKGSVALSTEDRPFDPDKTNDKAEISLDVTGGGSTGSPGSTDSSGGSSSSGGNDPTTNNAHLAETGSSSPALPLALGAAAAVAVGAGSLFAVRRRRAQHTS</sequence>
<feature type="domain" description="Gram-positive cocci surface proteins LPxTG" evidence="8">
    <location>
        <begin position="354"/>
        <end position="393"/>
    </location>
</feature>
<dbReference type="PROSITE" id="PS50847">
    <property type="entry name" value="GRAM_POS_ANCHORING"/>
    <property type="match status" value="1"/>
</dbReference>
<keyword evidence="6" id="KW-0472">Membrane</keyword>
<feature type="chain" id="PRO_5045348914" evidence="7">
    <location>
        <begin position="36"/>
        <end position="393"/>
    </location>
</feature>
<dbReference type="NCBIfam" id="TIGR01167">
    <property type="entry name" value="LPXTG_anchor"/>
    <property type="match status" value="1"/>
</dbReference>
<feature type="transmembrane region" description="Helical" evidence="6">
    <location>
        <begin position="363"/>
        <end position="384"/>
    </location>
</feature>
<dbReference type="InterPro" id="IPR019931">
    <property type="entry name" value="LPXTG_anchor"/>
</dbReference>
<keyword evidence="6" id="KW-0812">Transmembrane</keyword>
<dbReference type="InterPro" id="IPR006311">
    <property type="entry name" value="TAT_signal"/>
</dbReference>
<keyword evidence="2" id="KW-0964">Secreted</keyword>
<feature type="signal peptide" evidence="7">
    <location>
        <begin position="1"/>
        <end position="35"/>
    </location>
</feature>
<feature type="compositionally biased region" description="Low complexity" evidence="5">
    <location>
        <begin position="329"/>
        <end position="350"/>
    </location>
</feature>
<evidence type="ECO:0000256" key="2">
    <source>
        <dbReference type="ARBA" id="ARBA00022525"/>
    </source>
</evidence>
<evidence type="ECO:0000313" key="10">
    <source>
        <dbReference type="Proteomes" id="UP001432209"/>
    </source>
</evidence>
<protein>
    <submittedName>
        <fullName evidence="9">LPXTG cell wall anchor domain-containing protein</fullName>
    </submittedName>
</protein>
<keyword evidence="3 7" id="KW-0732">Signal</keyword>
<feature type="region of interest" description="Disordered" evidence="5">
    <location>
        <begin position="299"/>
        <end position="362"/>
    </location>
</feature>